<keyword evidence="3" id="KW-1185">Reference proteome</keyword>
<reference evidence="2 3" key="1">
    <citation type="submission" date="2017-09" db="EMBL/GenBank/DDBJ databases">
        <authorList>
            <person name="Ehlers B."/>
            <person name="Leendertz F.H."/>
        </authorList>
    </citation>
    <scope>NUCLEOTIDE SEQUENCE [LARGE SCALE GENOMIC DNA]</scope>
    <source>
        <strain evidence="2 3">DSM 45537</strain>
    </source>
</reference>
<dbReference type="EMBL" id="OBEG01000008">
    <property type="protein sequence ID" value="SNY89371.1"/>
    <property type="molecule type" value="Genomic_DNA"/>
</dbReference>
<dbReference type="PANTHER" id="PTHR41521">
    <property type="match status" value="1"/>
</dbReference>
<dbReference type="SUPFAM" id="SSF54909">
    <property type="entry name" value="Dimeric alpha+beta barrel"/>
    <property type="match status" value="1"/>
</dbReference>
<evidence type="ECO:0000313" key="3">
    <source>
        <dbReference type="Proteomes" id="UP000219565"/>
    </source>
</evidence>
<dbReference type="InterPro" id="IPR011008">
    <property type="entry name" value="Dimeric_a/b-barrel"/>
</dbReference>
<dbReference type="Gene3D" id="3.30.70.100">
    <property type="match status" value="1"/>
</dbReference>
<sequence length="111" mass="12509">MTVYVIAQLKFTDREAYDRYQKRFLPVFAKYQGTLLAADETPTTLEGTTDREKVVLMSFPDEAAVTAWSQSPEYREISKDREAGADTITLLVKGLDHRPNAEAPRSGQRPA</sequence>
<dbReference type="PANTHER" id="PTHR41521:SF4">
    <property type="entry name" value="BLR0684 PROTEIN"/>
    <property type="match status" value="1"/>
</dbReference>
<feature type="domain" description="DUF1330" evidence="1">
    <location>
        <begin position="2"/>
        <end position="94"/>
    </location>
</feature>
<accession>A0A285M1E6</accession>
<dbReference type="OrthoDB" id="9806380at2"/>
<dbReference type="RefSeq" id="WP_097248070.1">
    <property type="nucleotide sequence ID" value="NZ_OBEG01000008.1"/>
</dbReference>
<dbReference type="STRING" id="1379680.GCA_001612615_00884"/>
<evidence type="ECO:0000313" key="2">
    <source>
        <dbReference type="EMBL" id="SNY89371.1"/>
    </source>
</evidence>
<organism evidence="2 3">
    <name type="scientific">Nocardia amikacinitolerans</name>
    <dbReference type="NCBI Taxonomy" id="756689"/>
    <lineage>
        <taxon>Bacteria</taxon>
        <taxon>Bacillati</taxon>
        <taxon>Actinomycetota</taxon>
        <taxon>Actinomycetes</taxon>
        <taxon>Mycobacteriales</taxon>
        <taxon>Nocardiaceae</taxon>
        <taxon>Nocardia</taxon>
    </lineage>
</organism>
<dbReference type="Proteomes" id="UP000219565">
    <property type="component" value="Unassembled WGS sequence"/>
</dbReference>
<protein>
    <submittedName>
        <fullName evidence="2">Uncharacterized conserved protein, DUF1330 family</fullName>
    </submittedName>
</protein>
<dbReference type="Pfam" id="PF07045">
    <property type="entry name" value="DUF1330"/>
    <property type="match status" value="1"/>
</dbReference>
<evidence type="ECO:0000259" key="1">
    <source>
        <dbReference type="Pfam" id="PF07045"/>
    </source>
</evidence>
<gene>
    <name evidence="2" type="ORF">SAMN04244553_6383</name>
</gene>
<dbReference type="InterPro" id="IPR010753">
    <property type="entry name" value="DUF1330"/>
</dbReference>
<proteinExistence type="predicted"/>
<name>A0A285M1E6_9NOCA</name>
<dbReference type="AlphaFoldDB" id="A0A285M1E6"/>